<name>I0LAQ2_9ACTN</name>
<accession>I0LAQ2</accession>
<dbReference type="AlphaFoldDB" id="I0LAQ2"/>
<comment type="caution">
    <text evidence="1">The sequence shown here is derived from an EMBL/GenBank/DDBJ whole genome shotgun (WGS) entry which is preliminary data.</text>
</comment>
<reference evidence="2" key="1">
    <citation type="journal article" date="2012" name="J. Bacteriol.">
        <title>Genome Sequence of Micromonospora lupini Lupac 08, Isolated from Root Nodules of Lupinus angustifolius.</title>
        <authorList>
            <person name="Alonso-Vega P."/>
            <person name="Normand P."/>
            <person name="Bacigalupe R."/>
            <person name="Pujic P."/>
            <person name="Lajus A."/>
            <person name="Vallenet D."/>
            <person name="Carro L."/>
            <person name="Coll P."/>
            <person name="Trujillo M.E."/>
        </authorList>
    </citation>
    <scope>NUCLEOTIDE SEQUENCE [LARGE SCALE GENOMIC DNA]</scope>
    <source>
        <strain evidence="2">Lupac 08</strain>
    </source>
</reference>
<evidence type="ECO:0000313" key="1">
    <source>
        <dbReference type="EMBL" id="CCH20899.1"/>
    </source>
</evidence>
<dbReference type="Proteomes" id="UP000003448">
    <property type="component" value="Unassembled WGS sequence"/>
</dbReference>
<evidence type="ECO:0000313" key="2">
    <source>
        <dbReference type="Proteomes" id="UP000003448"/>
    </source>
</evidence>
<dbReference type="SUPFAM" id="SSF50969">
    <property type="entry name" value="YVTN repeat-like/Quinoprotein amine dehydrogenase"/>
    <property type="match status" value="1"/>
</dbReference>
<dbReference type="EMBL" id="CAIE01000039">
    <property type="protein sequence ID" value="CCH20899.1"/>
    <property type="molecule type" value="Genomic_DNA"/>
</dbReference>
<proteinExistence type="predicted"/>
<sequence length="328" mass="34983">MQRIAAEWVGPVPGLRLGHDLAPLSLEPVVRYRLLDGVVSVLDEQLQPIRRLDLDVPPTAKLLAATPDLATVVVTDTRSVIVITAGGPIALDVAAADSATLLPGGRLLVTAPMIERQEHQGREYDTRGEHLVVLVDLGTGRILDQAVLDVADAGVIAVPHPHDGSVVLDAGMGQDGSAIYAARVAGDRITVELIAEDVVSTSFAPSGDRLLLMPHPSFDDEISLLEWPSGRTVARLHADDLALEEFAFDLYGCFLSDKRILVQTSEHGLLLCSGELRPVAWISLNPPSQSGDVEVSMALGVTEDVFAADLWDGESSSATVWRIPPLDA</sequence>
<dbReference type="eggNOG" id="ENOG50343I7">
    <property type="taxonomic scope" value="Bacteria"/>
</dbReference>
<gene>
    <name evidence="1" type="ORF">MILUP08_45793</name>
</gene>
<organism evidence="1 2">
    <name type="scientific">Micromonospora lupini str. Lupac 08</name>
    <dbReference type="NCBI Taxonomy" id="1150864"/>
    <lineage>
        <taxon>Bacteria</taxon>
        <taxon>Bacillati</taxon>
        <taxon>Actinomycetota</taxon>
        <taxon>Actinomycetes</taxon>
        <taxon>Micromonosporales</taxon>
        <taxon>Micromonosporaceae</taxon>
        <taxon>Micromonospora</taxon>
    </lineage>
</organism>
<protein>
    <submittedName>
        <fullName evidence="1">Uncharacterized protein</fullName>
    </submittedName>
</protein>
<keyword evidence="2" id="KW-1185">Reference proteome</keyword>
<dbReference type="InterPro" id="IPR011044">
    <property type="entry name" value="Quino_amine_DH_bsu"/>
</dbReference>